<evidence type="ECO:0000313" key="2">
    <source>
        <dbReference type="Proteomes" id="UP001184614"/>
    </source>
</evidence>
<organism evidence="1 2">
    <name type="scientific">Brucella pseudogrignonensis</name>
    <dbReference type="NCBI Taxonomy" id="419475"/>
    <lineage>
        <taxon>Bacteria</taxon>
        <taxon>Pseudomonadati</taxon>
        <taxon>Pseudomonadota</taxon>
        <taxon>Alphaproteobacteria</taxon>
        <taxon>Hyphomicrobiales</taxon>
        <taxon>Brucellaceae</taxon>
        <taxon>Brucella/Ochrobactrum group</taxon>
        <taxon>Brucella</taxon>
    </lineage>
</organism>
<keyword evidence="2" id="KW-1185">Reference proteome</keyword>
<protein>
    <submittedName>
        <fullName evidence="1">Uncharacterized protein</fullName>
    </submittedName>
</protein>
<name>A0ABU1M4M4_9HYPH</name>
<comment type="caution">
    <text evidence="1">The sequence shown here is derived from an EMBL/GenBank/DDBJ whole genome shotgun (WGS) entry which is preliminary data.</text>
</comment>
<dbReference type="EMBL" id="JAVDQT010000001">
    <property type="protein sequence ID" value="MDR6430997.1"/>
    <property type="molecule type" value="Genomic_DNA"/>
</dbReference>
<proteinExistence type="predicted"/>
<dbReference type="RefSeq" id="WP_310010189.1">
    <property type="nucleotide sequence ID" value="NZ_JAVDQT010000001.1"/>
</dbReference>
<dbReference type="Proteomes" id="UP001184614">
    <property type="component" value="Unassembled WGS sequence"/>
</dbReference>
<evidence type="ECO:0000313" key="1">
    <source>
        <dbReference type="EMBL" id="MDR6430997.1"/>
    </source>
</evidence>
<reference evidence="1 2" key="1">
    <citation type="submission" date="2023-07" db="EMBL/GenBank/DDBJ databases">
        <title>Sorghum-associated microbial communities from plants grown in Nebraska, USA.</title>
        <authorList>
            <person name="Schachtman D."/>
        </authorList>
    </citation>
    <scope>NUCLEOTIDE SEQUENCE [LARGE SCALE GENOMIC DNA]</scope>
    <source>
        <strain evidence="1 2">DS1730</strain>
    </source>
</reference>
<sequence>MKKFAVFDLEGFPLAFYAEDVHGSRTLPVYGEASEPSDDNPNYDLPIIGEKDNPDCLIPFDAIEISDDDWRVFINNAGYRKWDGSKVVEYTPPTPDPLTPEELRAQMPPLSRRQIWLGAHSLGMSKDDVKANTDDPEILIEIEEATEFHRTYESVVMMSSVMGITPEQLDDVWMWWASA</sequence>
<gene>
    <name evidence="1" type="ORF">J2782_000702</name>
</gene>
<accession>A0ABU1M4M4</accession>